<evidence type="ECO:0000256" key="1">
    <source>
        <dbReference type="SAM" id="MobiDB-lite"/>
    </source>
</evidence>
<gene>
    <name evidence="2" type="ORF">MVEN_00509000</name>
</gene>
<dbReference type="Proteomes" id="UP000620124">
    <property type="component" value="Unassembled WGS sequence"/>
</dbReference>
<feature type="region of interest" description="Disordered" evidence="1">
    <location>
        <begin position="256"/>
        <end position="286"/>
    </location>
</feature>
<proteinExistence type="predicted"/>
<sequence length="286" mass="32524">MSTSEPNWNAFYDDLLSNPYYLGTCDVLKNVTWSKIGSANMLVDRASTSSDNGRHALDPVKLEVVARISADRDDSRWLAPCGLWAGPERYISKFEDLKLKYRLVAPDHKDRPIFTENFEVALENLETLMSKVETKGYRKAGVLESPKTSIRLRHKVFELKVTDEEDDEDAFPLRDWPVENDAARDALRDMDSTHRVNRIPLYNLEGDLVQPSQCMDVLKGAVVRANFTMSHWRISDGVDNRDIYTADIRSLRVIPSPPVCPSTPRKKRASIPTVDLGASPHKRHRT</sequence>
<name>A0A8H6YNU7_9AGAR</name>
<dbReference type="EMBL" id="JACAZI010000004">
    <property type="protein sequence ID" value="KAF7361656.1"/>
    <property type="molecule type" value="Genomic_DNA"/>
</dbReference>
<dbReference type="AlphaFoldDB" id="A0A8H6YNU7"/>
<evidence type="ECO:0000313" key="2">
    <source>
        <dbReference type="EMBL" id="KAF7361656.1"/>
    </source>
</evidence>
<evidence type="ECO:0000313" key="3">
    <source>
        <dbReference type="Proteomes" id="UP000620124"/>
    </source>
</evidence>
<keyword evidence="3" id="KW-1185">Reference proteome</keyword>
<comment type="caution">
    <text evidence="2">The sequence shown here is derived from an EMBL/GenBank/DDBJ whole genome shotgun (WGS) entry which is preliminary data.</text>
</comment>
<protein>
    <submittedName>
        <fullName evidence="2">Uncharacterized protein</fullName>
    </submittedName>
</protein>
<accession>A0A8H6YNU7</accession>
<dbReference type="OrthoDB" id="2843772at2759"/>
<organism evidence="2 3">
    <name type="scientific">Mycena venus</name>
    <dbReference type="NCBI Taxonomy" id="2733690"/>
    <lineage>
        <taxon>Eukaryota</taxon>
        <taxon>Fungi</taxon>
        <taxon>Dikarya</taxon>
        <taxon>Basidiomycota</taxon>
        <taxon>Agaricomycotina</taxon>
        <taxon>Agaricomycetes</taxon>
        <taxon>Agaricomycetidae</taxon>
        <taxon>Agaricales</taxon>
        <taxon>Marasmiineae</taxon>
        <taxon>Mycenaceae</taxon>
        <taxon>Mycena</taxon>
    </lineage>
</organism>
<reference evidence="2" key="1">
    <citation type="submission" date="2020-05" db="EMBL/GenBank/DDBJ databases">
        <title>Mycena genomes resolve the evolution of fungal bioluminescence.</title>
        <authorList>
            <person name="Tsai I.J."/>
        </authorList>
    </citation>
    <scope>NUCLEOTIDE SEQUENCE</scope>
    <source>
        <strain evidence="2">CCC161011</strain>
    </source>
</reference>